<protein>
    <recommendedName>
        <fullName evidence="4">Probable nitronate monooxygenase</fullName>
    </recommendedName>
    <alternativeName>
        <fullName evidence="11">Propionate 3-nitronate monooxygenase</fullName>
    </alternativeName>
</protein>
<dbReference type="PANTHER" id="PTHR42747">
    <property type="entry name" value="NITRONATE MONOOXYGENASE-RELATED"/>
    <property type="match status" value="1"/>
</dbReference>
<dbReference type="GO" id="GO:0009636">
    <property type="term" value="P:response to toxic substance"/>
    <property type="evidence" value="ECO:0007669"/>
    <property type="project" value="UniProtKB-KW"/>
</dbReference>
<keyword evidence="9" id="KW-0560">Oxidoreductase</keyword>
<evidence type="ECO:0000256" key="11">
    <source>
        <dbReference type="ARBA" id="ARBA00031155"/>
    </source>
</evidence>
<evidence type="ECO:0000256" key="5">
    <source>
        <dbReference type="ARBA" id="ARBA00022575"/>
    </source>
</evidence>
<dbReference type="RefSeq" id="WP_112224040.1">
    <property type="nucleotide sequence ID" value="NZ_CP047673.1"/>
</dbReference>
<keyword evidence="8" id="KW-0547">Nucleotide-binding</keyword>
<evidence type="ECO:0000256" key="3">
    <source>
        <dbReference type="ARBA" id="ARBA00009881"/>
    </source>
</evidence>
<dbReference type="Pfam" id="PF03060">
    <property type="entry name" value="NMO"/>
    <property type="match status" value="1"/>
</dbReference>
<comment type="cofactor">
    <cofactor evidence="1">
        <name>FMN</name>
        <dbReference type="ChEBI" id="CHEBI:58210"/>
    </cofactor>
</comment>
<sequence>MLSLQTKICLLFGIEIPVIQAGMAGGPATAKLTAAVSEAGGLGTLGAAYMEPEALRKAIAEIKEATGQPFAVNIFTSKDKDDFSRLVDVQHALAPFRKELKIEEPQITSSADWSRQQFDICMEMGVPVVSTAFGLLEPEQMEAAKAAGIPIIAMATTVEEAKQAESSGVDAVVAQGSEAGGHRGTFSLKTHSNGAQIGTLSLVPQIVDAVKIPVIAAGGIADGRGLIAALALGADAVQIGTRFLLAEEAGTHPAYQQKLMDANEEQTVVTKNFSGRPARAIKNRFLSEFEEMGTQPLPFPSHNTVTRDIRAAAAKQGNSEFMSLWAGQSLRLINGKASAAEMIGEIMEDARNIIGE</sequence>
<comment type="similarity">
    <text evidence="3">Belongs to the nitronate monooxygenase family. NMO class I subfamily.</text>
</comment>
<evidence type="ECO:0000256" key="4">
    <source>
        <dbReference type="ARBA" id="ARBA00013457"/>
    </source>
</evidence>
<dbReference type="CDD" id="cd04730">
    <property type="entry name" value="NPD_like"/>
    <property type="match status" value="1"/>
</dbReference>
<keyword evidence="10 13" id="KW-0503">Monooxygenase</keyword>
<evidence type="ECO:0000256" key="10">
    <source>
        <dbReference type="ARBA" id="ARBA00023033"/>
    </source>
</evidence>
<evidence type="ECO:0000313" key="14">
    <source>
        <dbReference type="Proteomes" id="UP000251002"/>
    </source>
</evidence>
<evidence type="ECO:0000256" key="6">
    <source>
        <dbReference type="ARBA" id="ARBA00022630"/>
    </source>
</evidence>
<reference evidence="13 14" key="1">
    <citation type="submission" date="2018-06" db="EMBL/GenBank/DDBJ databases">
        <title>The draft genome sequences of strains SCU63 and S1.</title>
        <authorList>
            <person name="Gan L."/>
        </authorList>
    </citation>
    <scope>NUCLEOTIDE SEQUENCE [LARGE SCALE GENOMIC DNA]</scope>
    <source>
        <strain evidence="13 14">SCU63</strain>
    </source>
</reference>
<dbReference type="Gene3D" id="3.20.20.70">
    <property type="entry name" value="Aldolase class I"/>
    <property type="match status" value="1"/>
</dbReference>
<comment type="caution">
    <text evidence="13">The sequence shown here is derived from an EMBL/GenBank/DDBJ whole genome shotgun (WGS) entry which is preliminary data.</text>
</comment>
<comment type="function">
    <text evidence="2">Nitronate monooxygenase that uses molecular oxygen to catalyze the oxidative denitrification of alkyl nitronates. Acts on propionate 3-nitronate (P3N), the presumed physiological substrate. Probably functions in the detoxification of P3N, a metabolic poison produced by plants and fungi as a defense mechanism.</text>
</comment>
<evidence type="ECO:0000256" key="12">
    <source>
        <dbReference type="ARBA" id="ARBA00049401"/>
    </source>
</evidence>
<dbReference type="PANTHER" id="PTHR42747:SF3">
    <property type="entry name" value="NITRONATE MONOOXYGENASE-RELATED"/>
    <property type="match status" value="1"/>
</dbReference>
<keyword evidence="5" id="KW-0216">Detoxification</keyword>
<evidence type="ECO:0000256" key="1">
    <source>
        <dbReference type="ARBA" id="ARBA00001917"/>
    </source>
</evidence>
<dbReference type="InterPro" id="IPR004136">
    <property type="entry name" value="NMO"/>
</dbReference>
<evidence type="ECO:0000256" key="8">
    <source>
        <dbReference type="ARBA" id="ARBA00022741"/>
    </source>
</evidence>
<dbReference type="InterPro" id="IPR013785">
    <property type="entry name" value="Aldolase_TIM"/>
</dbReference>
<proteinExistence type="inferred from homology"/>
<dbReference type="SUPFAM" id="SSF51412">
    <property type="entry name" value="Inosine monophosphate dehydrogenase (IMPDH)"/>
    <property type="match status" value="1"/>
</dbReference>
<dbReference type="AlphaFoldDB" id="A0A365KR41"/>
<evidence type="ECO:0000256" key="9">
    <source>
        <dbReference type="ARBA" id="ARBA00023002"/>
    </source>
</evidence>
<accession>A0A365KR41</accession>
<dbReference type="EMBL" id="QLZR01000005">
    <property type="protein sequence ID" value="RAZ75644.1"/>
    <property type="molecule type" value="Genomic_DNA"/>
</dbReference>
<dbReference type="Proteomes" id="UP000251002">
    <property type="component" value="Unassembled WGS sequence"/>
</dbReference>
<keyword evidence="6" id="KW-0285">Flavoprotein</keyword>
<keyword evidence="14" id="KW-1185">Reference proteome</keyword>
<dbReference type="FunFam" id="3.20.20.70:FF:000154">
    <property type="entry name" value="Probable nitronate monooxygenase"/>
    <property type="match status" value="1"/>
</dbReference>
<evidence type="ECO:0000256" key="2">
    <source>
        <dbReference type="ARBA" id="ARBA00003535"/>
    </source>
</evidence>
<evidence type="ECO:0000256" key="7">
    <source>
        <dbReference type="ARBA" id="ARBA00022643"/>
    </source>
</evidence>
<evidence type="ECO:0000313" key="13">
    <source>
        <dbReference type="EMBL" id="RAZ75644.1"/>
    </source>
</evidence>
<name>A0A365KR41_9BACL</name>
<gene>
    <name evidence="13" type="ORF">DP120_12630</name>
</gene>
<keyword evidence="7" id="KW-0288">FMN</keyword>
<dbReference type="GO" id="GO:0018580">
    <property type="term" value="F:nitronate monooxygenase activity"/>
    <property type="evidence" value="ECO:0007669"/>
    <property type="project" value="InterPro"/>
</dbReference>
<organism evidence="13 14">
    <name type="scientific">Planococcus halotolerans</name>
    <dbReference type="NCBI Taxonomy" id="2233542"/>
    <lineage>
        <taxon>Bacteria</taxon>
        <taxon>Bacillati</taxon>
        <taxon>Bacillota</taxon>
        <taxon>Bacilli</taxon>
        <taxon>Bacillales</taxon>
        <taxon>Caryophanaceae</taxon>
        <taxon>Planococcus</taxon>
    </lineage>
</organism>
<comment type="catalytic activity">
    <reaction evidence="12">
        <text>3 propionate 3-nitronate + 3 O2 + H2O = 3 3-oxopropanoate + 2 nitrate + nitrite + H2O2 + 3 H(+)</text>
        <dbReference type="Rhea" id="RHEA:57332"/>
        <dbReference type="ChEBI" id="CHEBI:15377"/>
        <dbReference type="ChEBI" id="CHEBI:15378"/>
        <dbReference type="ChEBI" id="CHEBI:15379"/>
        <dbReference type="ChEBI" id="CHEBI:16240"/>
        <dbReference type="ChEBI" id="CHEBI:16301"/>
        <dbReference type="ChEBI" id="CHEBI:17632"/>
        <dbReference type="ChEBI" id="CHEBI:33190"/>
        <dbReference type="ChEBI" id="CHEBI:136067"/>
    </reaction>
</comment>
<dbReference type="GO" id="GO:0000166">
    <property type="term" value="F:nucleotide binding"/>
    <property type="evidence" value="ECO:0007669"/>
    <property type="project" value="UniProtKB-KW"/>
</dbReference>